<dbReference type="KEGG" id="bcel:BcellWH2_02426"/>
<dbReference type="Pfam" id="PF20434">
    <property type="entry name" value="BD-FAE"/>
    <property type="match status" value="1"/>
</dbReference>
<dbReference type="Proteomes" id="UP000061809">
    <property type="component" value="Chromosome"/>
</dbReference>
<protein>
    <submittedName>
        <fullName evidence="5">Alpha/beta hydrolase</fullName>
    </submittedName>
    <submittedName>
        <fullName evidence="4">Carboxylesterase NlhH</fullName>
        <ecNumber evidence="4">3.1.1.1</ecNumber>
    </submittedName>
</protein>
<evidence type="ECO:0000259" key="3">
    <source>
        <dbReference type="Pfam" id="PF20434"/>
    </source>
</evidence>
<dbReference type="InterPro" id="IPR029058">
    <property type="entry name" value="AB_hydrolase_fold"/>
</dbReference>
<dbReference type="PANTHER" id="PTHR48081:SF9">
    <property type="entry name" value="CARBOXYLESTERASE"/>
    <property type="match status" value="1"/>
</dbReference>
<dbReference type="PANTHER" id="PTHR48081">
    <property type="entry name" value="AB HYDROLASE SUPERFAMILY PROTEIN C4A8.06C"/>
    <property type="match status" value="1"/>
</dbReference>
<accession>A0A0P0GBM3</accession>
<sequence length="266" mass="29843">MKRKVTLLLLLFCMLTLHAQEVYKTVKDLPYIAKSETDAYRKERCKLDVYYPVDKKDFPTIVWFHGGGLEGGGKHIPQELMNRGFAVVAVNYRLSPKAKNPAYIEDAAAAVAWTFNHIEEYGGSKDKIFVSGHSAGGYLALILAMDKKYMEAYGADADKVAAYLPVSGQTVTHFTIRKERGLPNGIPIIDEYAPVNRVRKDTPPVILITGDRNLEMADRWEENALFASVAKNIGNKKVTLHELQGFNHGTVLEPACFLIINYIREH</sequence>
<reference evidence="5" key="2">
    <citation type="submission" date="2023-08" db="EMBL/GenBank/DDBJ databases">
        <title>Reintroducing virulent viruses to syntetic microbiomes.</title>
        <authorList>
            <person name="Wilde J."/>
            <person name="Boyes R."/>
            <person name="Robinson A.V."/>
            <person name="Daisley B.A."/>
            <person name="Allen-Vercoe E."/>
        </authorList>
    </citation>
    <scope>NUCLEOTIDE SEQUENCE</scope>
    <source>
        <strain evidence="5">225I_12FAA</strain>
    </source>
</reference>
<dbReference type="EMBL" id="CP012801">
    <property type="protein sequence ID" value="ALJ59665.1"/>
    <property type="molecule type" value="Genomic_DNA"/>
</dbReference>
<dbReference type="GO" id="GO:0106435">
    <property type="term" value="F:carboxylesterase activity"/>
    <property type="evidence" value="ECO:0007669"/>
    <property type="project" value="UniProtKB-EC"/>
</dbReference>
<name>A0A0P0GBM3_9BACE</name>
<evidence type="ECO:0000256" key="2">
    <source>
        <dbReference type="SAM" id="SignalP"/>
    </source>
</evidence>
<evidence type="ECO:0000313" key="6">
    <source>
        <dbReference type="Proteomes" id="UP000061809"/>
    </source>
</evidence>
<dbReference type="InterPro" id="IPR050300">
    <property type="entry name" value="GDXG_lipolytic_enzyme"/>
</dbReference>
<dbReference type="EC" id="3.1.1.1" evidence="4"/>
<feature type="chain" id="PRO_5006047427" evidence="2">
    <location>
        <begin position="20"/>
        <end position="266"/>
    </location>
</feature>
<evidence type="ECO:0000313" key="4">
    <source>
        <dbReference type="EMBL" id="ALJ59665.1"/>
    </source>
</evidence>
<reference evidence="4 6" key="1">
    <citation type="journal article" date="2015" name="Science">
        <title>Genetic determinants of in vivo fitness and diet responsiveness in multiple human gut Bacteroides.</title>
        <authorList>
            <person name="Wu M."/>
            <person name="McNulty N.P."/>
            <person name="Rodionov D.A."/>
            <person name="Khoroshkin M.S."/>
            <person name="Griffin N.W."/>
            <person name="Cheng J."/>
            <person name="Latreille P."/>
            <person name="Kerstetter R.A."/>
            <person name="Terrapon N."/>
            <person name="Henrissat B."/>
            <person name="Osterman A.L."/>
            <person name="Gordon J.I."/>
        </authorList>
    </citation>
    <scope>NUCLEOTIDE SEQUENCE [LARGE SCALE GENOMIC DNA]</scope>
    <source>
        <strain evidence="4 6">WH2</strain>
    </source>
</reference>
<dbReference type="SUPFAM" id="SSF53474">
    <property type="entry name" value="alpha/beta-Hydrolases"/>
    <property type="match status" value="1"/>
</dbReference>
<dbReference type="InterPro" id="IPR049492">
    <property type="entry name" value="BD-FAE-like_dom"/>
</dbReference>
<dbReference type="RefSeq" id="WP_029426111.1">
    <property type="nucleotide sequence ID" value="NZ_CAXSKE010000013.1"/>
</dbReference>
<organism evidence="4 6">
    <name type="scientific">Bacteroides cellulosilyticus</name>
    <dbReference type="NCBI Taxonomy" id="246787"/>
    <lineage>
        <taxon>Bacteria</taxon>
        <taxon>Pseudomonadati</taxon>
        <taxon>Bacteroidota</taxon>
        <taxon>Bacteroidia</taxon>
        <taxon>Bacteroidales</taxon>
        <taxon>Bacteroidaceae</taxon>
        <taxon>Bacteroides</taxon>
    </lineage>
</organism>
<keyword evidence="1 4" id="KW-0378">Hydrolase</keyword>
<proteinExistence type="predicted"/>
<dbReference type="AlphaFoldDB" id="A0A0P0GBM3"/>
<keyword evidence="2" id="KW-0732">Signal</keyword>
<dbReference type="PATRIC" id="fig|246787.4.peg.2494"/>
<dbReference type="Proteomes" id="UP001266995">
    <property type="component" value="Unassembled WGS sequence"/>
</dbReference>
<feature type="signal peptide" evidence="2">
    <location>
        <begin position="1"/>
        <end position="19"/>
    </location>
</feature>
<dbReference type="Gene3D" id="3.40.50.1820">
    <property type="entry name" value="alpha/beta hydrolase"/>
    <property type="match status" value="1"/>
</dbReference>
<feature type="domain" description="BD-FAE-like" evidence="3">
    <location>
        <begin position="47"/>
        <end position="148"/>
    </location>
</feature>
<evidence type="ECO:0000313" key="5">
    <source>
        <dbReference type="EMBL" id="MDT4514827.1"/>
    </source>
</evidence>
<dbReference type="EMBL" id="JAVSNH010000002">
    <property type="protein sequence ID" value="MDT4514827.1"/>
    <property type="molecule type" value="Genomic_DNA"/>
</dbReference>
<gene>
    <name evidence="4" type="primary">nlhH_1</name>
    <name evidence="4" type="ORF">BcellWH2_02426</name>
    <name evidence="5" type="ORF">RO785_28055</name>
</gene>
<evidence type="ECO:0000256" key="1">
    <source>
        <dbReference type="ARBA" id="ARBA00022801"/>
    </source>
</evidence>